<dbReference type="InParanoid" id="A0A0C3AT77"/>
<evidence type="ECO:0000259" key="7">
    <source>
        <dbReference type="PROSITE" id="PS50850"/>
    </source>
</evidence>
<reference evidence="8 9" key="1">
    <citation type="submission" date="2014-04" db="EMBL/GenBank/DDBJ databases">
        <authorList>
            <consortium name="DOE Joint Genome Institute"/>
            <person name="Kuo A."/>
            <person name="Tarkka M."/>
            <person name="Buscot F."/>
            <person name="Kohler A."/>
            <person name="Nagy L.G."/>
            <person name="Floudas D."/>
            <person name="Copeland A."/>
            <person name="Barry K.W."/>
            <person name="Cichocki N."/>
            <person name="Veneault-Fourrey C."/>
            <person name="LaButti K."/>
            <person name="Lindquist E.A."/>
            <person name="Lipzen A."/>
            <person name="Lundell T."/>
            <person name="Morin E."/>
            <person name="Murat C."/>
            <person name="Sun H."/>
            <person name="Tunlid A."/>
            <person name="Henrissat B."/>
            <person name="Grigoriev I.V."/>
            <person name="Hibbett D.S."/>
            <person name="Martin F."/>
            <person name="Nordberg H.P."/>
            <person name="Cantor M.N."/>
            <person name="Hua S.X."/>
        </authorList>
    </citation>
    <scope>NUCLEOTIDE SEQUENCE [LARGE SCALE GENOMIC DNA]</scope>
    <source>
        <strain evidence="8 9">F 1598</strain>
    </source>
</reference>
<dbReference type="Pfam" id="PF07690">
    <property type="entry name" value="MFS_1"/>
    <property type="match status" value="1"/>
</dbReference>
<feature type="transmembrane region" description="Helical" evidence="6">
    <location>
        <begin position="400"/>
        <end position="421"/>
    </location>
</feature>
<feature type="transmembrane region" description="Helical" evidence="6">
    <location>
        <begin position="64"/>
        <end position="85"/>
    </location>
</feature>
<dbReference type="Gene3D" id="1.20.1250.20">
    <property type="entry name" value="MFS general substrate transporter like domains"/>
    <property type="match status" value="1"/>
</dbReference>
<evidence type="ECO:0000313" key="8">
    <source>
        <dbReference type="EMBL" id="KIM77118.1"/>
    </source>
</evidence>
<dbReference type="OrthoDB" id="6770063at2759"/>
<proteinExistence type="predicted"/>
<dbReference type="HOGENOM" id="CLU_008455_1_3_1"/>
<keyword evidence="3 6" id="KW-1133">Transmembrane helix</keyword>
<dbReference type="EMBL" id="KN833028">
    <property type="protein sequence ID" value="KIM77118.1"/>
    <property type="molecule type" value="Genomic_DNA"/>
</dbReference>
<feature type="transmembrane region" description="Helical" evidence="6">
    <location>
        <begin position="191"/>
        <end position="214"/>
    </location>
</feature>
<feature type="transmembrane region" description="Helical" evidence="6">
    <location>
        <begin position="327"/>
        <end position="354"/>
    </location>
</feature>
<comment type="subcellular location">
    <subcellularLocation>
        <location evidence="1">Membrane</location>
        <topology evidence="1">Multi-pass membrane protein</topology>
    </subcellularLocation>
</comment>
<name>A0A0C3AT77_PILCF</name>
<dbReference type="CDD" id="cd17323">
    <property type="entry name" value="MFS_Tpo1_MDR_like"/>
    <property type="match status" value="1"/>
</dbReference>
<feature type="transmembrane region" description="Helical" evidence="6">
    <location>
        <begin position="158"/>
        <end position="179"/>
    </location>
</feature>
<feature type="region of interest" description="Disordered" evidence="5">
    <location>
        <begin position="1"/>
        <end position="55"/>
    </location>
</feature>
<dbReference type="InterPro" id="IPR036259">
    <property type="entry name" value="MFS_trans_sf"/>
</dbReference>
<evidence type="ECO:0000256" key="2">
    <source>
        <dbReference type="ARBA" id="ARBA00022692"/>
    </source>
</evidence>
<feature type="transmembrane region" description="Helical" evidence="6">
    <location>
        <begin position="131"/>
        <end position="152"/>
    </location>
</feature>
<feature type="transmembrane region" description="Helical" evidence="6">
    <location>
        <begin position="375"/>
        <end position="394"/>
    </location>
</feature>
<feature type="transmembrane region" description="Helical" evidence="6">
    <location>
        <begin position="470"/>
        <end position="489"/>
    </location>
</feature>
<dbReference type="PANTHER" id="PTHR23502">
    <property type="entry name" value="MAJOR FACILITATOR SUPERFAMILY"/>
    <property type="match status" value="1"/>
</dbReference>
<organism evidence="8 9">
    <name type="scientific">Piloderma croceum (strain F 1598)</name>
    <dbReference type="NCBI Taxonomy" id="765440"/>
    <lineage>
        <taxon>Eukaryota</taxon>
        <taxon>Fungi</taxon>
        <taxon>Dikarya</taxon>
        <taxon>Basidiomycota</taxon>
        <taxon>Agaricomycotina</taxon>
        <taxon>Agaricomycetes</taxon>
        <taxon>Agaricomycetidae</taxon>
        <taxon>Atheliales</taxon>
        <taxon>Atheliaceae</taxon>
        <taxon>Piloderma</taxon>
    </lineage>
</organism>
<dbReference type="SUPFAM" id="SSF103473">
    <property type="entry name" value="MFS general substrate transporter"/>
    <property type="match status" value="1"/>
</dbReference>
<feature type="transmembrane region" description="Helical" evidence="6">
    <location>
        <begin position="433"/>
        <end position="455"/>
    </location>
</feature>
<sequence length="503" mass="54263">MASHSPEFALRQLNISRTTDKSEMDEIEENTVSEEKRAEAHDGGLDEWQSSTHNPRNWSRGKKWMMTLIISFTGFLNPLASSMMAPGLPEIATHYRITSETITSMTLSIYLLSFALGPLILAPLSEMYGRALVLLFGNVTMVVCNIGCAFSPTVGSLIACRFLAGLGGSAASIGGSCVSDLFSERDRANAMAIYSLGPLLAPSIGPVWAGFIVQTIGFKWVFIMIAIGSGIAAVACVTLLKETYGPVIQMRRANTLLDLKGSAELEAIPGWNLGLSQRLSLNLRRPVMLLTHSLICTLLSLYVAFLYGTYYLMFATFPRLFKAVYDFGAGTGGLCYLGPGVGFISGTIVGAKAGNMVYLNLADKNGGKGKPEYRIPALVIASIFVPIGLLWYGWSAHARLHWIMPIIGTGIFGFGLTGAFISIDLYLVDSFQYAASALGAAAVFRSLFGFVFPLFSGQMFTTLGIGPGNTLLAGLAIILGIPFPIFLWLRGEKMRARDSLTRA</sequence>
<dbReference type="GO" id="GO:0022857">
    <property type="term" value="F:transmembrane transporter activity"/>
    <property type="evidence" value="ECO:0007669"/>
    <property type="project" value="InterPro"/>
</dbReference>
<dbReference type="InterPro" id="IPR011701">
    <property type="entry name" value="MFS"/>
</dbReference>
<feature type="compositionally biased region" description="Basic and acidic residues" evidence="5">
    <location>
        <begin position="33"/>
        <end position="44"/>
    </location>
</feature>
<reference evidence="9" key="2">
    <citation type="submission" date="2015-01" db="EMBL/GenBank/DDBJ databases">
        <title>Evolutionary Origins and Diversification of the Mycorrhizal Mutualists.</title>
        <authorList>
            <consortium name="DOE Joint Genome Institute"/>
            <consortium name="Mycorrhizal Genomics Consortium"/>
            <person name="Kohler A."/>
            <person name="Kuo A."/>
            <person name="Nagy L.G."/>
            <person name="Floudas D."/>
            <person name="Copeland A."/>
            <person name="Barry K.W."/>
            <person name="Cichocki N."/>
            <person name="Veneault-Fourrey C."/>
            <person name="LaButti K."/>
            <person name="Lindquist E.A."/>
            <person name="Lipzen A."/>
            <person name="Lundell T."/>
            <person name="Morin E."/>
            <person name="Murat C."/>
            <person name="Riley R."/>
            <person name="Ohm R."/>
            <person name="Sun H."/>
            <person name="Tunlid A."/>
            <person name="Henrissat B."/>
            <person name="Grigoriev I.V."/>
            <person name="Hibbett D.S."/>
            <person name="Martin F."/>
        </authorList>
    </citation>
    <scope>NUCLEOTIDE SEQUENCE [LARGE SCALE GENOMIC DNA]</scope>
    <source>
        <strain evidence="9">F 1598</strain>
    </source>
</reference>
<dbReference type="FunFam" id="1.20.1250.20:FF:000011">
    <property type="entry name" value="MFS multidrug transporter, putative"/>
    <property type="match status" value="1"/>
</dbReference>
<gene>
    <name evidence="8" type="ORF">PILCRDRAFT_825659</name>
</gene>
<dbReference type="STRING" id="765440.A0A0C3AT77"/>
<evidence type="ECO:0000256" key="1">
    <source>
        <dbReference type="ARBA" id="ARBA00004141"/>
    </source>
</evidence>
<feature type="transmembrane region" description="Helical" evidence="6">
    <location>
        <begin position="287"/>
        <end position="307"/>
    </location>
</feature>
<keyword evidence="9" id="KW-1185">Reference proteome</keyword>
<accession>A0A0C3AT77</accession>
<dbReference type="AlphaFoldDB" id="A0A0C3AT77"/>
<dbReference type="GO" id="GO:0005886">
    <property type="term" value="C:plasma membrane"/>
    <property type="evidence" value="ECO:0007669"/>
    <property type="project" value="TreeGrafter"/>
</dbReference>
<evidence type="ECO:0000256" key="5">
    <source>
        <dbReference type="SAM" id="MobiDB-lite"/>
    </source>
</evidence>
<feature type="transmembrane region" description="Helical" evidence="6">
    <location>
        <begin position="105"/>
        <end position="124"/>
    </location>
</feature>
<dbReference type="PANTHER" id="PTHR23502:SF60">
    <property type="entry name" value="MAJOR FACILITATOR SUPERFAMILY (MFS) PROFILE DOMAIN-CONTAINING PROTEIN-RELATED"/>
    <property type="match status" value="1"/>
</dbReference>
<feature type="transmembrane region" description="Helical" evidence="6">
    <location>
        <begin position="220"/>
        <end position="240"/>
    </location>
</feature>
<protein>
    <recommendedName>
        <fullName evidence="7">Major facilitator superfamily (MFS) profile domain-containing protein</fullName>
    </recommendedName>
</protein>
<evidence type="ECO:0000313" key="9">
    <source>
        <dbReference type="Proteomes" id="UP000054166"/>
    </source>
</evidence>
<evidence type="ECO:0000256" key="3">
    <source>
        <dbReference type="ARBA" id="ARBA00022989"/>
    </source>
</evidence>
<keyword evidence="2 6" id="KW-0812">Transmembrane</keyword>
<keyword evidence="4 6" id="KW-0472">Membrane</keyword>
<feature type="domain" description="Major facilitator superfamily (MFS) profile" evidence="7">
    <location>
        <begin position="66"/>
        <end position="492"/>
    </location>
</feature>
<evidence type="ECO:0000256" key="6">
    <source>
        <dbReference type="SAM" id="Phobius"/>
    </source>
</evidence>
<dbReference type="InterPro" id="IPR020846">
    <property type="entry name" value="MFS_dom"/>
</dbReference>
<dbReference type="Proteomes" id="UP000054166">
    <property type="component" value="Unassembled WGS sequence"/>
</dbReference>
<dbReference type="PROSITE" id="PS50850">
    <property type="entry name" value="MFS"/>
    <property type="match status" value="1"/>
</dbReference>
<evidence type="ECO:0000256" key="4">
    <source>
        <dbReference type="ARBA" id="ARBA00023136"/>
    </source>
</evidence>